<comment type="function">
    <text evidence="2">Binds to DNA and alters its conformation. May be involved in regulation of gene expression, nucleoid organization and DNA protection.</text>
</comment>
<sequence length="105" mass="10960">MNMNDLLKKAQEMQAEMSKAQEGLAEITAEGSAGGGMVKVTANGKLEILSISIEPEVVNADEKEMLEDLVAAAVNQAIKNAQEKAAEAMQKITGGMLGGLNLPGM</sequence>
<dbReference type="Gene3D" id="3.30.1310.10">
    <property type="entry name" value="Nucleoid-associated protein YbaB-like domain"/>
    <property type="match status" value="1"/>
</dbReference>
<comment type="subunit">
    <text evidence="2">Homodimer.</text>
</comment>
<evidence type="ECO:0000256" key="2">
    <source>
        <dbReference type="HAMAP-Rule" id="MF_00274"/>
    </source>
</evidence>
<proteinExistence type="inferred from homology"/>
<evidence type="ECO:0000256" key="3">
    <source>
        <dbReference type="SAM" id="Coils"/>
    </source>
</evidence>
<feature type="coiled-coil region" evidence="3">
    <location>
        <begin position="3"/>
        <end position="30"/>
    </location>
</feature>
<dbReference type="PANTHER" id="PTHR33449:SF1">
    <property type="entry name" value="NUCLEOID-ASSOCIATED PROTEIN YBAB"/>
    <property type="match status" value="1"/>
</dbReference>
<dbReference type="Proteomes" id="UP000886005">
    <property type="component" value="Unassembled WGS sequence"/>
</dbReference>
<comment type="subcellular location">
    <subcellularLocation>
        <location evidence="2">Cytoplasm</location>
        <location evidence="2">Nucleoid</location>
    </subcellularLocation>
</comment>
<dbReference type="NCBIfam" id="TIGR00103">
    <property type="entry name" value="DNA_YbaB_EbfC"/>
    <property type="match status" value="1"/>
</dbReference>
<dbReference type="GO" id="GO:0003677">
    <property type="term" value="F:DNA binding"/>
    <property type="evidence" value="ECO:0007669"/>
    <property type="project" value="UniProtKB-UniRule"/>
</dbReference>
<dbReference type="AlphaFoldDB" id="A0A7V1LKI9"/>
<gene>
    <name evidence="4" type="ORF">ENJ10_03345</name>
</gene>
<dbReference type="InterPro" id="IPR036894">
    <property type="entry name" value="YbaB-like_sf"/>
</dbReference>
<dbReference type="PANTHER" id="PTHR33449">
    <property type="entry name" value="NUCLEOID-ASSOCIATED PROTEIN YBAB"/>
    <property type="match status" value="1"/>
</dbReference>
<dbReference type="InterPro" id="IPR004401">
    <property type="entry name" value="YbaB/EbfC"/>
</dbReference>
<evidence type="ECO:0000256" key="1">
    <source>
        <dbReference type="ARBA" id="ARBA00023125"/>
    </source>
</evidence>
<keyword evidence="3" id="KW-0175">Coiled coil</keyword>
<reference evidence="4" key="1">
    <citation type="journal article" date="2020" name="mSystems">
        <title>Genome- and Community-Level Interaction Insights into Carbon Utilization and Element Cycling Functions of Hydrothermarchaeota in Hydrothermal Sediment.</title>
        <authorList>
            <person name="Zhou Z."/>
            <person name="Liu Y."/>
            <person name="Xu W."/>
            <person name="Pan J."/>
            <person name="Luo Z.H."/>
            <person name="Li M."/>
        </authorList>
    </citation>
    <scope>NUCLEOTIDE SEQUENCE [LARGE SCALE GENOMIC DNA]</scope>
    <source>
        <strain evidence="4">HyVt-456</strain>
    </source>
</reference>
<dbReference type="GO" id="GO:0005829">
    <property type="term" value="C:cytosol"/>
    <property type="evidence" value="ECO:0007669"/>
    <property type="project" value="TreeGrafter"/>
</dbReference>
<keyword evidence="1 2" id="KW-0238">DNA-binding</keyword>
<dbReference type="GO" id="GO:0043590">
    <property type="term" value="C:bacterial nucleoid"/>
    <property type="evidence" value="ECO:0007669"/>
    <property type="project" value="UniProtKB-UniRule"/>
</dbReference>
<dbReference type="HAMAP" id="MF_00274">
    <property type="entry name" value="DNA_YbaB_EbfC"/>
    <property type="match status" value="1"/>
</dbReference>
<dbReference type="SUPFAM" id="SSF82607">
    <property type="entry name" value="YbaB-like"/>
    <property type="match status" value="1"/>
</dbReference>
<protein>
    <recommendedName>
        <fullName evidence="2">Nucleoid-associated protein ENJ10_03345</fullName>
    </recommendedName>
</protein>
<evidence type="ECO:0000313" key="4">
    <source>
        <dbReference type="EMBL" id="HED09700.1"/>
    </source>
</evidence>
<comment type="caution">
    <text evidence="4">The sequence shown here is derived from an EMBL/GenBank/DDBJ whole genome shotgun (WGS) entry which is preliminary data.</text>
</comment>
<organism evidence="4">
    <name type="scientific">Caldithrix abyssi</name>
    <dbReference type="NCBI Taxonomy" id="187145"/>
    <lineage>
        <taxon>Bacteria</taxon>
        <taxon>Pseudomonadati</taxon>
        <taxon>Calditrichota</taxon>
        <taxon>Calditrichia</taxon>
        <taxon>Calditrichales</taxon>
        <taxon>Calditrichaceae</taxon>
        <taxon>Caldithrix</taxon>
    </lineage>
</organism>
<comment type="similarity">
    <text evidence="2">Belongs to the YbaB/EbfC family.</text>
</comment>
<dbReference type="EMBL" id="DRLD01000093">
    <property type="protein sequence ID" value="HED09700.1"/>
    <property type="molecule type" value="Genomic_DNA"/>
</dbReference>
<dbReference type="PIRSF" id="PIRSF004555">
    <property type="entry name" value="UCP004555"/>
    <property type="match status" value="1"/>
</dbReference>
<accession>A0A7V1LKI9</accession>
<name>A0A7V1LKI9_CALAY</name>
<keyword evidence="2" id="KW-0963">Cytoplasm</keyword>
<dbReference type="Pfam" id="PF02575">
    <property type="entry name" value="YbaB_DNA_bd"/>
    <property type="match status" value="1"/>
</dbReference>